<reference evidence="2" key="1">
    <citation type="submission" date="2022-05" db="EMBL/GenBank/DDBJ databases">
        <title>Expanded diversity of anoxic marine methylotrophy in a Black Sea sulfate reducing microorganism.</title>
        <authorList>
            <person name="Fischer P.Q."/>
            <person name="Stams A.J.M."/>
            <person name="Villanueva L."/>
            <person name="Sousa D.Z."/>
        </authorList>
    </citation>
    <scope>NUCLEOTIDE SEQUENCE</scope>
    <source>
        <strain evidence="2">P130</strain>
    </source>
</reference>
<evidence type="ECO:0000313" key="3">
    <source>
        <dbReference type="Proteomes" id="UP001176021"/>
    </source>
</evidence>
<keyword evidence="1" id="KW-1133">Transmembrane helix</keyword>
<sequence length="302" mass="34186">MTAKHLGYNKKISLVFIIVTALLISGIVVYTGMFGAETTSKETALVKNQNELSDEVTSVEASIDTNEGTEQETTEVIEPIAKPVIVQPKPTMQESPLPFNQLVLAQIKTYNKGSYPYLLNNDYANYNGVTSNLYYQEKLLLKAHPNGTRASHCVGITFEVFFNAMKEWNQQQGYAGDTIKDLSYEQFYDFILKWYVAGPKTENNLVIALEKYQLGKRLTNFEEARPGDFIDFSRENQTGHTVVLIDWVRVNGKIVGLRYWSSQESTNGIGYKTEYFNILRSDGTKYGTIMKDKIHIGRVVPL</sequence>
<feature type="transmembrane region" description="Helical" evidence="1">
    <location>
        <begin position="12"/>
        <end position="33"/>
    </location>
</feature>
<proteinExistence type="predicted"/>
<accession>A0ABT8QRA1</accession>
<name>A0ABT8QRA1_9FIRM</name>
<organism evidence="2 3">
    <name type="scientific">Desulfosporosinus nitroreducens</name>
    <dbReference type="NCBI Taxonomy" id="2018668"/>
    <lineage>
        <taxon>Bacteria</taxon>
        <taxon>Bacillati</taxon>
        <taxon>Bacillota</taxon>
        <taxon>Clostridia</taxon>
        <taxon>Eubacteriales</taxon>
        <taxon>Desulfitobacteriaceae</taxon>
        <taxon>Desulfosporosinus</taxon>
    </lineage>
</organism>
<protein>
    <recommendedName>
        <fullName evidence="4">Peptidase C39-like domain-containing protein</fullName>
    </recommendedName>
</protein>
<keyword evidence="1" id="KW-0472">Membrane</keyword>
<gene>
    <name evidence="2" type="ORF">M8H41_13355</name>
</gene>
<evidence type="ECO:0000313" key="2">
    <source>
        <dbReference type="EMBL" id="MDO0823835.1"/>
    </source>
</evidence>
<evidence type="ECO:0008006" key="4">
    <source>
        <dbReference type="Google" id="ProtNLM"/>
    </source>
</evidence>
<keyword evidence="3" id="KW-1185">Reference proteome</keyword>
<dbReference type="RefSeq" id="WP_252470538.1">
    <property type="nucleotide sequence ID" value="NZ_JAMHFY010000017.1"/>
</dbReference>
<evidence type="ECO:0000256" key="1">
    <source>
        <dbReference type="SAM" id="Phobius"/>
    </source>
</evidence>
<comment type="caution">
    <text evidence="2">The sequence shown here is derived from an EMBL/GenBank/DDBJ whole genome shotgun (WGS) entry which is preliminary data.</text>
</comment>
<keyword evidence="1" id="KW-0812">Transmembrane</keyword>
<dbReference type="EMBL" id="JAMJEV010000010">
    <property type="protein sequence ID" value="MDO0823835.1"/>
    <property type="molecule type" value="Genomic_DNA"/>
</dbReference>
<dbReference type="Proteomes" id="UP001176021">
    <property type="component" value="Unassembled WGS sequence"/>
</dbReference>